<evidence type="ECO:0000313" key="1">
    <source>
        <dbReference type="EMBL" id="RBP38328.1"/>
    </source>
</evidence>
<organism evidence="1 2">
    <name type="scientific">Eoetvoesiella caeni</name>
    <dbReference type="NCBI Taxonomy" id="645616"/>
    <lineage>
        <taxon>Bacteria</taxon>
        <taxon>Pseudomonadati</taxon>
        <taxon>Pseudomonadota</taxon>
        <taxon>Betaproteobacteria</taxon>
        <taxon>Burkholderiales</taxon>
        <taxon>Alcaligenaceae</taxon>
        <taxon>Eoetvoesiella</taxon>
    </lineage>
</organism>
<proteinExistence type="predicted"/>
<reference evidence="1 2" key="1">
    <citation type="submission" date="2018-06" db="EMBL/GenBank/DDBJ databases">
        <title>Genomic Encyclopedia of Type Strains, Phase IV (KMG-IV): sequencing the most valuable type-strain genomes for metagenomic binning, comparative biology and taxonomic classification.</title>
        <authorList>
            <person name="Goeker M."/>
        </authorList>
    </citation>
    <scope>NUCLEOTIDE SEQUENCE [LARGE SCALE GENOMIC DNA]</scope>
    <source>
        <strain evidence="1 2">DSM 25520</strain>
    </source>
</reference>
<dbReference type="Proteomes" id="UP000253628">
    <property type="component" value="Unassembled WGS sequence"/>
</dbReference>
<dbReference type="AlphaFoldDB" id="A0A366HAY2"/>
<accession>A0A366HAY2</accession>
<gene>
    <name evidence="1" type="ORF">DFR37_10792</name>
</gene>
<keyword evidence="2" id="KW-1185">Reference proteome</keyword>
<dbReference type="EMBL" id="QNRQ01000007">
    <property type="protein sequence ID" value="RBP38328.1"/>
    <property type="molecule type" value="Genomic_DNA"/>
</dbReference>
<name>A0A366HAY2_9BURK</name>
<comment type="caution">
    <text evidence="1">The sequence shown here is derived from an EMBL/GenBank/DDBJ whole genome shotgun (WGS) entry which is preliminary data.</text>
</comment>
<dbReference type="RefSeq" id="WP_170139919.1">
    <property type="nucleotide sequence ID" value="NZ_JACCEU010000008.1"/>
</dbReference>
<evidence type="ECO:0000313" key="2">
    <source>
        <dbReference type="Proteomes" id="UP000253628"/>
    </source>
</evidence>
<sequence length="50" mass="5278">MNIALAGAAAVAAQPVAAASEPVHSDLRVHLLGKHLRAQHIKDRWSSAKI</sequence>
<protein>
    <submittedName>
        <fullName evidence="1">Uncharacterized protein</fullName>
    </submittedName>
</protein>